<dbReference type="EMBL" id="QLIX01000009">
    <property type="protein sequence ID" value="RAI58453.1"/>
    <property type="molecule type" value="Genomic_DNA"/>
</dbReference>
<proteinExistence type="inferred from homology"/>
<name>A0A327M8L2_9PROT</name>
<dbReference type="InterPro" id="IPR042100">
    <property type="entry name" value="Bug_dom1"/>
</dbReference>
<evidence type="ECO:0000256" key="1">
    <source>
        <dbReference type="ARBA" id="ARBA00006987"/>
    </source>
</evidence>
<dbReference type="AlphaFoldDB" id="A0A327M8L2"/>
<comment type="similarity">
    <text evidence="1">Belongs to the UPF0065 (bug) family.</text>
</comment>
<accession>A0A327M8L2</accession>
<gene>
    <name evidence="2" type="ORF">DOO78_13980</name>
</gene>
<dbReference type="Gene3D" id="3.40.190.150">
    <property type="entry name" value="Bordetella uptake gene, domain 1"/>
    <property type="match status" value="1"/>
</dbReference>
<evidence type="ECO:0000313" key="3">
    <source>
        <dbReference type="Proteomes" id="UP000249065"/>
    </source>
</evidence>
<dbReference type="OrthoDB" id="7374630at2"/>
<dbReference type="CDD" id="cd07012">
    <property type="entry name" value="PBP2_Bug_TTT"/>
    <property type="match status" value="1"/>
</dbReference>
<dbReference type="PROSITE" id="PS51318">
    <property type="entry name" value="TAT"/>
    <property type="match status" value="1"/>
</dbReference>
<dbReference type="PANTHER" id="PTHR42928">
    <property type="entry name" value="TRICARBOXYLATE-BINDING PROTEIN"/>
    <property type="match status" value="1"/>
</dbReference>
<dbReference type="Pfam" id="PF03401">
    <property type="entry name" value="TctC"/>
    <property type="match status" value="1"/>
</dbReference>
<organism evidence="2 3">
    <name type="scientific">Roseicella frigidaeris</name>
    <dbReference type="NCBI Taxonomy" id="2230885"/>
    <lineage>
        <taxon>Bacteria</taxon>
        <taxon>Pseudomonadati</taxon>
        <taxon>Pseudomonadota</taxon>
        <taxon>Alphaproteobacteria</taxon>
        <taxon>Acetobacterales</taxon>
        <taxon>Roseomonadaceae</taxon>
        <taxon>Roseicella</taxon>
    </lineage>
</organism>
<dbReference type="Proteomes" id="UP000249065">
    <property type="component" value="Unassembled WGS sequence"/>
</dbReference>
<evidence type="ECO:0000313" key="2">
    <source>
        <dbReference type="EMBL" id="RAI58453.1"/>
    </source>
</evidence>
<dbReference type="InterPro" id="IPR005064">
    <property type="entry name" value="BUG"/>
</dbReference>
<reference evidence="3" key="1">
    <citation type="submission" date="2018-06" db="EMBL/GenBank/DDBJ databases">
        <authorList>
            <person name="Khan S.A."/>
        </authorList>
    </citation>
    <scope>NUCLEOTIDE SEQUENCE [LARGE SCALE GENOMIC DNA]</scope>
    <source>
        <strain evidence="3">DB-1506</strain>
    </source>
</reference>
<keyword evidence="3" id="KW-1185">Reference proteome</keyword>
<dbReference type="InterPro" id="IPR006311">
    <property type="entry name" value="TAT_signal"/>
</dbReference>
<sequence length="372" mass="38941">MGRPLASGMGALLSLPRPSWHGRRGLASLPCRRILARPGAAPGGRTPSMPIGRRRLLAASLASAAILPAAAPGAEAWPARPIRLVVPYATGGGTDLLARALAEALRPSLPQPIVVENRAGGAGVIGSEIVARAEPDGHTLMAVVSTHVANRYVLASLPYDPVRDFTPVALLSRNTMALVTGAAQPHADLPAMMAQARQHPGRIGTGSTESLSSFIGQELARRAGVEMPDVQYRSGGQLMNDIVAGHLPVGWTSTASVMPHMQTGRVRPLAVSTATRTPFFPDVPTVQEQGIAGFDLAGWVGLYGPAGLPGAIVQRLQASLERAFADATLQQRFTMMGIEPDLRPAAGLAAMAEREDRLWAAAAAAGHIKREQ</sequence>
<dbReference type="PIRSF" id="PIRSF017082">
    <property type="entry name" value="YflP"/>
    <property type="match status" value="1"/>
</dbReference>
<dbReference type="SUPFAM" id="SSF53850">
    <property type="entry name" value="Periplasmic binding protein-like II"/>
    <property type="match status" value="1"/>
</dbReference>
<dbReference type="Gene3D" id="3.40.190.10">
    <property type="entry name" value="Periplasmic binding protein-like II"/>
    <property type="match status" value="1"/>
</dbReference>
<comment type="caution">
    <text evidence="2">The sequence shown here is derived from an EMBL/GenBank/DDBJ whole genome shotgun (WGS) entry which is preliminary data.</text>
</comment>
<protein>
    <submittedName>
        <fullName evidence="2">Tripartite tricarboxylate transporter substrate binding protein</fullName>
    </submittedName>
</protein>
<dbReference type="PANTHER" id="PTHR42928:SF5">
    <property type="entry name" value="BLR1237 PROTEIN"/>
    <property type="match status" value="1"/>
</dbReference>